<dbReference type="RefSeq" id="WP_009541342.1">
    <property type="nucleotide sequence ID" value="NZ_ANHY01000014.1"/>
</dbReference>
<name>K9HJY2_9PROT</name>
<dbReference type="Gene3D" id="2.40.30.10">
    <property type="entry name" value="Translation factors"/>
    <property type="match status" value="1"/>
</dbReference>
<dbReference type="GO" id="GO:0003723">
    <property type="term" value="F:RNA binding"/>
    <property type="evidence" value="ECO:0007669"/>
    <property type="project" value="InterPro"/>
</dbReference>
<keyword evidence="8" id="KW-1185">Reference proteome</keyword>
<dbReference type="Gene3D" id="1.10.10.2770">
    <property type="match status" value="1"/>
</dbReference>
<accession>K9HJY2</accession>
<dbReference type="GO" id="GO:0003746">
    <property type="term" value="F:translation elongation factor activity"/>
    <property type="evidence" value="ECO:0007669"/>
    <property type="project" value="UniProtKB-KW"/>
</dbReference>
<dbReference type="InterPro" id="IPR057335">
    <property type="entry name" value="Beta-barrel_SelB"/>
</dbReference>
<keyword evidence="4" id="KW-0648">Protein biosynthesis</keyword>
<dbReference type="InterPro" id="IPR027417">
    <property type="entry name" value="P-loop_NTPase"/>
</dbReference>
<dbReference type="InterPro" id="IPR009001">
    <property type="entry name" value="Transl_elong_EF1A/Init_IF2_C"/>
</dbReference>
<evidence type="ECO:0000256" key="2">
    <source>
        <dbReference type="ARBA" id="ARBA00022490"/>
    </source>
</evidence>
<evidence type="ECO:0000256" key="5">
    <source>
        <dbReference type="ARBA" id="ARBA00023134"/>
    </source>
</evidence>
<feature type="domain" description="Tr-type G" evidence="6">
    <location>
        <begin position="1"/>
        <end position="170"/>
    </location>
</feature>
<dbReference type="OrthoDB" id="9803139at2"/>
<dbReference type="GO" id="GO:0004020">
    <property type="term" value="F:adenylylsulfate kinase activity"/>
    <property type="evidence" value="ECO:0007669"/>
    <property type="project" value="UniProtKB-EC"/>
</dbReference>
<keyword evidence="5" id="KW-0342">GTP-binding</keyword>
<dbReference type="STRING" id="1238182.C882_0685"/>
<sequence>MTRVLLGVMGHVDHGKTSLVGALTGMTTDRLEEEIRRGLSITLGFAHVRRGGIMLSFVDMPGHERFVRTMIAGAGGLDAGLLCVAADEGVMPQTIEHADIAALLGLRRAVVAVTRADKAPDRVPAVEQASRNLLAERGIACAAAVATEAPTGRGVEALADALAALATEDDDEDRGWCALPLDRVFTVRGHGIVGTGTLRHGPLSVGDDLVALPGEGALSVRRLQVHGEAVDRATAGSRVAVNLRGDGCDTLMRGMTLATPGILRPSAWLDVMVSLLPAAPRGVDGGRPFRLLCGTAEADARLRLLDRAALRPGEAAVAQVKTDPAVALAGGDRFVLREASPPRTIGGGVVLDPLSRRRRKRPETVARLEALGDGDRLAAVLTAEGVNGCARRDLPALAALGPARVTERLAAIDAVSLGEIVLSAEGGARVRCEVLKALEAFLRRNPTEAGVTAERLRTLLPEVPWAVVGGTVAALAADGRVESQGGLIRRRDLNPADFLQAQERALVRQMERAVLDGGLAPPDVAELVARRRTRQQALRFLVRTGVLVRTVDRVQKREIIFHVSAVSRAAECLAAGFGDRPFTAGEAGRALGTTRKFTIPLLEHLDRQGVTSRRDNTRRIIRAAVKEPARSGR</sequence>
<dbReference type="eggNOG" id="COG3276">
    <property type="taxonomic scope" value="Bacteria"/>
</dbReference>
<keyword evidence="3" id="KW-0547">Nucleotide-binding</keyword>
<dbReference type="InterPro" id="IPR015191">
    <property type="entry name" value="SelB_WHD4"/>
</dbReference>
<dbReference type="Pfam" id="PF25461">
    <property type="entry name" value="Beta-barrel_SelB"/>
    <property type="match status" value="1"/>
</dbReference>
<dbReference type="AlphaFoldDB" id="K9HJY2"/>
<dbReference type="InterPro" id="IPR036390">
    <property type="entry name" value="WH_DNA-bd_sf"/>
</dbReference>
<dbReference type="SUPFAM" id="SSF52540">
    <property type="entry name" value="P-loop containing nucleoside triphosphate hydrolases"/>
    <property type="match status" value="1"/>
</dbReference>
<dbReference type="Pfam" id="PF00009">
    <property type="entry name" value="GTP_EFTU"/>
    <property type="match status" value="1"/>
</dbReference>
<dbReference type="Pfam" id="PF09106">
    <property type="entry name" value="WHD_2nd_SelB"/>
    <property type="match status" value="1"/>
</dbReference>
<keyword evidence="7" id="KW-0251">Elongation factor</keyword>
<organism evidence="7 8">
    <name type="scientific">Caenispirillum salinarum AK4</name>
    <dbReference type="NCBI Taxonomy" id="1238182"/>
    <lineage>
        <taxon>Bacteria</taxon>
        <taxon>Pseudomonadati</taxon>
        <taxon>Pseudomonadota</taxon>
        <taxon>Alphaproteobacteria</taxon>
        <taxon>Rhodospirillales</taxon>
        <taxon>Novispirillaceae</taxon>
        <taxon>Caenispirillum</taxon>
    </lineage>
</organism>
<comment type="caution">
    <text evidence="7">The sequence shown here is derived from an EMBL/GenBank/DDBJ whole genome shotgun (WGS) entry which is preliminary data.</text>
</comment>
<proteinExistence type="predicted"/>
<dbReference type="InterPro" id="IPR036388">
    <property type="entry name" value="WH-like_DNA-bd_sf"/>
</dbReference>
<evidence type="ECO:0000313" key="7">
    <source>
        <dbReference type="EMBL" id="EKV28921.1"/>
    </source>
</evidence>
<dbReference type="PANTHER" id="PTHR43721:SF22">
    <property type="entry name" value="ELONGATION FACTOR TU, MITOCHONDRIAL"/>
    <property type="match status" value="1"/>
</dbReference>
<dbReference type="InterPro" id="IPR004535">
    <property type="entry name" value="Transl_elong_SelB"/>
</dbReference>
<dbReference type="Gene3D" id="1.10.10.10">
    <property type="entry name" value="Winged helix-like DNA-binding domain superfamily/Winged helix DNA-binding domain"/>
    <property type="match status" value="1"/>
</dbReference>
<dbReference type="PROSITE" id="PS51722">
    <property type="entry name" value="G_TR_2"/>
    <property type="match status" value="1"/>
</dbReference>
<dbReference type="Pfam" id="PF09107">
    <property type="entry name" value="WHD_3rd_SelB"/>
    <property type="match status" value="1"/>
</dbReference>
<comment type="subcellular location">
    <subcellularLocation>
        <location evidence="1">Cytoplasm</location>
    </subcellularLocation>
</comment>
<dbReference type="InterPro" id="IPR050055">
    <property type="entry name" value="EF-Tu_GTPase"/>
</dbReference>
<protein>
    <submittedName>
        <fullName evidence="7">Selenocysteine-specific translation elongation factor</fullName>
    </submittedName>
</protein>
<keyword evidence="2" id="KW-0963">Cytoplasm</keyword>
<dbReference type="GO" id="GO:0003924">
    <property type="term" value="F:GTPase activity"/>
    <property type="evidence" value="ECO:0007669"/>
    <property type="project" value="InterPro"/>
</dbReference>
<dbReference type="SUPFAM" id="SSF46785">
    <property type="entry name" value="Winged helix' DNA-binding domain"/>
    <property type="match status" value="1"/>
</dbReference>
<dbReference type="GO" id="GO:0005737">
    <property type="term" value="C:cytoplasm"/>
    <property type="evidence" value="ECO:0007669"/>
    <property type="project" value="UniProtKB-SubCell"/>
</dbReference>
<dbReference type="Proteomes" id="UP000009881">
    <property type="component" value="Unassembled WGS sequence"/>
</dbReference>
<dbReference type="SUPFAM" id="SSF50447">
    <property type="entry name" value="Translation proteins"/>
    <property type="match status" value="1"/>
</dbReference>
<evidence type="ECO:0000256" key="1">
    <source>
        <dbReference type="ARBA" id="ARBA00004496"/>
    </source>
</evidence>
<evidence type="ECO:0000313" key="8">
    <source>
        <dbReference type="Proteomes" id="UP000009881"/>
    </source>
</evidence>
<dbReference type="NCBIfam" id="TIGR00475">
    <property type="entry name" value="selB"/>
    <property type="match status" value="1"/>
</dbReference>
<dbReference type="Gene3D" id="3.40.50.300">
    <property type="entry name" value="P-loop containing nucleotide triphosphate hydrolases"/>
    <property type="match status" value="1"/>
</dbReference>
<evidence type="ECO:0000256" key="4">
    <source>
        <dbReference type="ARBA" id="ARBA00022917"/>
    </source>
</evidence>
<dbReference type="EMBL" id="ANHY01000014">
    <property type="protein sequence ID" value="EKV28921.1"/>
    <property type="molecule type" value="Genomic_DNA"/>
</dbReference>
<evidence type="ECO:0000256" key="3">
    <source>
        <dbReference type="ARBA" id="ARBA00022741"/>
    </source>
</evidence>
<dbReference type="GO" id="GO:0005525">
    <property type="term" value="F:GTP binding"/>
    <property type="evidence" value="ECO:0007669"/>
    <property type="project" value="UniProtKB-KW"/>
</dbReference>
<gene>
    <name evidence="7" type="ORF">C882_0685</name>
</gene>
<dbReference type="PATRIC" id="fig|1238182.3.peg.2899"/>
<dbReference type="GO" id="GO:0001514">
    <property type="term" value="P:selenocysteine incorporation"/>
    <property type="evidence" value="ECO:0007669"/>
    <property type="project" value="InterPro"/>
</dbReference>
<dbReference type="InterPro" id="IPR009000">
    <property type="entry name" value="Transl_B-barrel_sf"/>
</dbReference>
<dbReference type="PANTHER" id="PTHR43721">
    <property type="entry name" value="ELONGATION FACTOR TU-RELATED"/>
    <property type="match status" value="1"/>
</dbReference>
<reference evidence="7 8" key="1">
    <citation type="journal article" date="2013" name="Genome Announc.">
        <title>Draft Genome Sequence of an Alphaproteobacterium, Caenispirillum salinarum AK4(T), Isolated from a Solar Saltern.</title>
        <authorList>
            <person name="Khatri I."/>
            <person name="Singh A."/>
            <person name="Korpole S."/>
            <person name="Pinnaka A.K."/>
            <person name="Subramanian S."/>
        </authorList>
    </citation>
    <scope>NUCLEOTIDE SEQUENCE [LARGE SCALE GENOMIC DNA]</scope>
    <source>
        <strain evidence="7 8">AK4</strain>
    </source>
</reference>
<dbReference type="SUPFAM" id="SSF50465">
    <property type="entry name" value="EF-Tu/eEF-1alpha/eIF2-gamma C-terminal domain"/>
    <property type="match status" value="1"/>
</dbReference>
<evidence type="ECO:0000259" key="6">
    <source>
        <dbReference type="PROSITE" id="PS51722"/>
    </source>
</evidence>
<dbReference type="InterPro" id="IPR000795">
    <property type="entry name" value="T_Tr_GTP-bd_dom"/>
</dbReference>
<dbReference type="InterPro" id="IPR015190">
    <property type="entry name" value="Elong_fac_SelB-wing-hlx_typ-2"/>
</dbReference>
<dbReference type="CDD" id="cd15491">
    <property type="entry name" value="selB_III"/>
    <property type="match status" value="1"/>
</dbReference>